<comment type="caution">
    <text evidence="1">The sequence shown here is derived from an EMBL/GenBank/DDBJ whole genome shotgun (WGS) entry which is preliminary data.</text>
</comment>
<dbReference type="STRING" id="1437059.A6A05_19105"/>
<dbReference type="InterPro" id="IPR010921">
    <property type="entry name" value="Trp_repressor/repl_initiator"/>
</dbReference>
<dbReference type="NCBIfam" id="NF047595">
    <property type="entry name" value="IS66_ISRel24_TnpA"/>
    <property type="match status" value="1"/>
</dbReference>
<dbReference type="GO" id="GO:0004803">
    <property type="term" value="F:transposase activity"/>
    <property type="evidence" value="ECO:0007669"/>
    <property type="project" value="InterPro"/>
</dbReference>
<gene>
    <name evidence="1" type="ORF">A6A05_19105</name>
</gene>
<dbReference type="GO" id="GO:0043565">
    <property type="term" value="F:sequence-specific DNA binding"/>
    <property type="evidence" value="ECO:0007669"/>
    <property type="project" value="InterPro"/>
</dbReference>
<dbReference type="AlphaFoldDB" id="A0A178MZF7"/>
<dbReference type="Pfam" id="PF01527">
    <property type="entry name" value="HTH_Tnp_1"/>
    <property type="match status" value="1"/>
</dbReference>
<dbReference type="PANTHER" id="PTHR37936">
    <property type="entry name" value="TRANSPOSASE INSC FOR INSERTION ELEMENT IS2A-RELATED"/>
    <property type="match status" value="1"/>
</dbReference>
<reference evidence="1 2" key="1">
    <citation type="submission" date="2016-04" db="EMBL/GenBank/DDBJ databases">
        <title>Draft genome sequence of freshwater magnetotactic bacteria Magnetospirillum marisnigri SP-1 and Magnetospirillum moscoviense BB-1.</title>
        <authorList>
            <person name="Koziaeva V."/>
            <person name="Dziuba M.V."/>
            <person name="Ivanov T.M."/>
            <person name="Kuznetsov B."/>
            <person name="Grouzdev D.S."/>
        </authorList>
    </citation>
    <scope>NUCLEOTIDE SEQUENCE [LARGE SCALE GENOMIC DNA]</scope>
    <source>
        <strain evidence="1 2">BB-1</strain>
    </source>
</reference>
<evidence type="ECO:0000313" key="2">
    <source>
        <dbReference type="Proteomes" id="UP000078543"/>
    </source>
</evidence>
<dbReference type="InterPro" id="IPR002514">
    <property type="entry name" value="Transposase_8"/>
</dbReference>
<proteinExistence type="predicted"/>
<evidence type="ECO:0000313" key="1">
    <source>
        <dbReference type="EMBL" id="OAN63727.1"/>
    </source>
</evidence>
<dbReference type="Proteomes" id="UP000078543">
    <property type="component" value="Unassembled WGS sequence"/>
</dbReference>
<dbReference type="OrthoDB" id="7476756at2"/>
<dbReference type="SUPFAM" id="SSF48295">
    <property type="entry name" value="TrpR-like"/>
    <property type="match status" value="1"/>
</dbReference>
<name>A0A178MZF7_9PROT</name>
<organism evidence="1 2">
    <name type="scientific">Magnetospirillum moscoviense</name>
    <dbReference type="NCBI Taxonomy" id="1437059"/>
    <lineage>
        <taxon>Bacteria</taxon>
        <taxon>Pseudomonadati</taxon>
        <taxon>Pseudomonadota</taxon>
        <taxon>Alphaproteobacteria</taxon>
        <taxon>Rhodospirillales</taxon>
        <taxon>Rhodospirillaceae</taxon>
        <taxon>Magnetospirillum</taxon>
    </lineage>
</organism>
<dbReference type="EMBL" id="LWQU01000037">
    <property type="protein sequence ID" value="OAN63727.1"/>
    <property type="molecule type" value="Genomic_DNA"/>
</dbReference>
<keyword evidence="2" id="KW-1185">Reference proteome</keyword>
<sequence>MGQAHILTGPERRRRWTAEQKRAIVAAAFAPGAVVVEVARHADVCAGQIYRWRRDLRAAVADFAEVMMVPAVTPAAALGGDAIELVLAGGAQIRVPAGTAPELAAAVIRAVAGR</sequence>
<accession>A0A178MZF7</accession>
<dbReference type="PANTHER" id="PTHR37936:SF3">
    <property type="entry name" value="TRANSPOSASE INSC FOR INSERTION ELEMENT IS2A-RELATED"/>
    <property type="match status" value="1"/>
</dbReference>
<protein>
    <submittedName>
        <fullName evidence="1">Transposase</fullName>
    </submittedName>
</protein>
<dbReference type="GO" id="GO:0006313">
    <property type="term" value="P:DNA transposition"/>
    <property type="evidence" value="ECO:0007669"/>
    <property type="project" value="InterPro"/>
</dbReference>